<feature type="domain" description="Soluble ligand binding" evidence="1">
    <location>
        <begin position="181"/>
        <end position="204"/>
    </location>
</feature>
<dbReference type="Gene3D" id="3.10.560.10">
    <property type="entry name" value="Outer membrane lipoprotein wza domain like"/>
    <property type="match status" value="1"/>
</dbReference>
<dbReference type="EMBL" id="FXTM01000020">
    <property type="protein sequence ID" value="SMO69622.1"/>
    <property type="molecule type" value="Genomic_DNA"/>
</dbReference>
<dbReference type="GO" id="GO:0015159">
    <property type="term" value="F:polysaccharide transmembrane transporter activity"/>
    <property type="evidence" value="ECO:0007669"/>
    <property type="project" value="InterPro"/>
</dbReference>
<sequence>MNFFNCFIGGHLLLLEFKSYFRVSTFFLNFNSYKYKVILQRFENNHLLKVYEGSLDNKRFMNKKLKDGDLVFIKQIVDIPENAVSVEGYTTYPGLYEYKPGEKLSEILKPDMFFPDSNMRFALIERRYPLGSLPKYLTFSPEDVLKGKKDLELKPKDRIILYKFKEKEIIDFNKVKDAFLVKGEIKYPGIYAYKRGMKLSDILNRDMLTLNTNLYYAEVERRDLKTLEVTGIERFAPIDILNGKKDLTINRLDIIKFYPKYIYPPIRVSGLIKKSYYLPYHKGLKLSEALSSAKFTEDIRKLKVVIFRQIKEGQPEEQGKLLDTLGRTRSKEIEVSRIEDNNTIGLESNLFEPVKEMNSIAYTQGTRANEFLSENKMLREEPSDNEEESTKENIKNSKSKTQIYAASVFLYDLLVKKNSKVDILLKPGDKLVIQKVKPDEMVEKVTVSGYVRKPGVYKINEKTTLYDVLKAAGGFRENAYPQGIVVLRESVKKCKRKGF</sequence>
<feature type="domain" description="Soluble ligand binding" evidence="1">
    <location>
        <begin position="444"/>
        <end position="488"/>
    </location>
</feature>
<reference evidence="2 3" key="1">
    <citation type="submission" date="2017-05" db="EMBL/GenBank/DDBJ databases">
        <authorList>
            <person name="Varghese N."/>
            <person name="Submissions S."/>
        </authorList>
    </citation>
    <scope>NUCLEOTIDE SEQUENCE [LARGE SCALE GENOMIC DNA]</scope>
    <source>
        <strain evidence="2 3">DSM 16304</strain>
    </source>
</reference>
<dbReference type="Pfam" id="PF10531">
    <property type="entry name" value="SLBB"/>
    <property type="match status" value="2"/>
</dbReference>
<evidence type="ECO:0000313" key="3">
    <source>
        <dbReference type="Proteomes" id="UP000317315"/>
    </source>
</evidence>
<dbReference type="PANTHER" id="PTHR33619">
    <property type="entry name" value="POLYSACCHARIDE EXPORT PROTEIN GFCE-RELATED"/>
    <property type="match status" value="1"/>
</dbReference>
<protein>
    <submittedName>
        <fullName evidence="2">SLBB domain-containing protein</fullName>
    </submittedName>
</protein>
<gene>
    <name evidence="2" type="ORF">SAMN06269117_1201</name>
</gene>
<dbReference type="AlphaFoldDB" id="A0A521DDF5"/>
<dbReference type="Proteomes" id="UP000317315">
    <property type="component" value="Unassembled WGS sequence"/>
</dbReference>
<proteinExistence type="predicted"/>
<dbReference type="InterPro" id="IPR049712">
    <property type="entry name" value="Poly_export"/>
</dbReference>
<dbReference type="InterPro" id="IPR019554">
    <property type="entry name" value="Soluble_ligand-bd"/>
</dbReference>
<accession>A0A521DDF5</accession>
<evidence type="ECO:0000259" key="1">
    <source>
        <dbReference type="Pfam" id="PF10531"/>
    </source>
</evidence>
<dbReference type="PANTHER" id="PTHR33619:SF3">
    <property type="entry name" value="POLYSACCHARIDE EXPORT PROTEIN GFCE-RELATED"/>
    <property type="match status" value="1"/>
</dbReference>
<evidence type="ECO:0000313" key="2">
    <source>
        <dbReference type="EMBL" id="SMO69622.1"/>
    </source>
</evidence>
<keyword evidence="3" id="KW-1185">Reference proteome</keyword>
<name>A0A521DDF5_9BACT</name>
<organism evidence="2 3">
    <name type="scientific">Balnearium lithotrophicum</name>
    <dbReference type="NCBI Taxonomy" id="223788"/>
    <lineage>
        <taxon>Bacteria</taxon>
        <taxon>Pseudomonadati</taxon>
        <taxon>Aquificota</taxon>
        <taxon>Aquificia</taxon>
        <taxon>Desulfurobacteriales</taxon>
        <taxon>Desulfurobacteriaceae</taxon>
        <taxon>Balnearium</taxon>
    </lineage>
</organism>